<evidence type="ECO:0000313" key="2">
    <source>
        <dbReference type="RefSeq" id="XP_014673129.1"/>
    </source>
</evidence>
<dbReference type="RefSeq" id="XP_014673129.1">
    <property type="nucleotide sequence ID" value="XM_014817643.1"/>
</dbReference>
<sequence length="101" mass="10936">MGKTVDGGARSWTGDNAIKRMSPFNVVPLAVALCRSDPRCLANAADLKEMQQMSRHGGDVGDEGRMGSAEDRIINMLLHKTPLSPWSEEQEDAAAGRVMHS</sequence>
<gene>
    <name evidence="2" type="primary">LOC106813501</name>
</gene>
<reference evidence="2" key="1">
    <citation type="submission" date="2025-08" db="UniProtKB">
        <authorList>
            <consortium name="RefSeq"/>
        </authorList>
    </citation>
    <scope>IDENTIFICATION</scope>
</reference>
<proteinExistence type="predicted"/>
<accession>A0ABM1ELQ8</accession>
<protein>
    <submittedName>
        <fullName evidence="2">Uncharacterized protein LOC106813501</fullName>
    </submittedName>
</protein>
<dbReference type="Proteomes" id="UP000695022">
    <property type="component" value="Unplaced"/>
</dbReference>
<dbReference type="GeneID" id="106813501"/>
<organism evidence="1 2">
    <name type="scientific">Priapulus caudatus</name>
    <name type="common">Priapulid worm</name>
    <dbReference type="NCBI Taxonomy" id="37621"/>
    <lineage>
        <taxon>Eukaryota</taxon>
        <taxon>Metazoa</taxon>
        <taxon>Ecdysozoa</taxon>
        <taxon>Scalidophora</taxon>
        <taxon>Priapulida</taxon>
        <taxon>Priapulimorpha</taxon>
        <taxon>Priapulimorphida</taxon>
        <taxon>Priapulidae</taxon>
        <taxon>Priapulus</taxon>
    </lineage>
</organism>
<keyword evidence="1" id="KW-1185">Reference proteome</keyword>
<name>A0ABM1ELQ8_PRICU</name>
<evidence type="ECO:0000313" key="1">
    <source>
        <dbReference type="Proteomes" id="UP000695022"/>
    </source>
</evidence>